<protein>
    <submittedName>
        <fullName evidence="2">DUF3307 domain-containing protein</fullName>
    </submittedName>
</protein>
<dbReference type="RefSeq" id="WP_313793942.1">
    <property type="nucleotide sequence ID" value="NZ_CP102453.1"/>
</dbReference>
<feature type="transmembrane region" description="Helical" evidence="1">
    <location>
        <begin position="109"/>
        <end position="131"/>
    </location>
</feature>
<evidence type="ECO:0000313" key="3">
    <source>
        <dbReference type="Proteomes" id="UP001315967"/>
    </source>
</evidence>
<keyword evidence="3" id="KW-1185">Reference proteome</keyword>
<keyword evidence="1" id="KW-0812">Transmembrane</keyword>
<dbReference type="EMBL" id="CP102453">
    <property type="protein sequence ID" value="UUX34439.1"/>
    <property type="molecule type" value="Genomic_DNA"/>
</dbReference>
<dbReference type="Proteomes" id="UP001315967">
    <property type="component" value="Chromosome"/>
</dbReference>
<feature type="transmembrane region" description="Helical" evidence="1">
    <location>
        <begin position="207"/>
        <end position="226"/>
    </location>
</feature>
<sequence>MNELSLKLLIIAMLLSEFYLPKNWTRVPLKHSLIYAIIQLTLIIPIFNWQLALLAITLSMVHFLIHIPAKKNQWQLLRPLSLFVLIYIGVIYLILSGVTFQYVPWFNQALQLLQIDLEAIITWGLMLLFIYRPASRMVKYSLNQFRPNTSTIEEGHPNAGALIGILERLMILLFLSQGQFAAIGFILTAKSIARYNKIVEDPYFSEYFLLGTLLSSILVVGSYYLFF</sequence>
<feature type="transmembrane region" description="Helical" evidence="1">
    <location>
        <begin position="34"/>
        <end position="61"/>
    </location>
</feature>
<accession>A0ABY5P7D0</accession>
<evidence type="ECO:0000256" key="1">
    <source>
        <dbReference type="SAM" id="Phobius"/>
    </source>
</evidence>
<keyword evidence="1" id="KW-0472">Membrane</keyword>
<name>A0ABY5P7D0_9LACT</name>
<feature type="transmembrane region" description="Helical" evidence="1">
    <location>
        <begin position="82"/>
        <end position="103"/>
    </location>
</feature>
<feature type="transmembrane region" description="Helical" evidence="1">
    <location>
        <begin position="169"/>
        <end position="187"/>
    </location>
</feature>
<evidence type="ECO:0000313" key="2">
    <source>
        <dbReference type="EMBL" id="UUX34439.1"/>
    </source>
</evidence>
<keyword evidence="1" id="KW-1133">Transmembrane helix</keyword>
<gene>
    <name evidence="2" type="ORF">NRE15_01970</name>
</gene>
<proteinExistence type="predicted"/>
<reference evidence="2 3" key="1">
    <citation type="submission" date="2022-08" db="EMBL/GenBank/DDBJ databases">
        <title>Aerococcaceae sp. nov isolated from spoiled eye mask.</title>
        <authorList>
            <person name="Zhou G."/>
            <person name="Xie X.-B."/>
            <person name="Shi Q.-S."/>
            <person name="Wang Y.-S."/>
            <person name="Wen X."/>
            <person name="Peng H."/>
            <person name="Yang X.-J."/>
            <person name="Tao H.-B."/>
            <person name="Huang X.-M."/>
        </authorList>
    </citation>
    <scope>NUCLEOTIDE SEQUENCE [LARGE SCALE GENOMIC DNA]</scope>
    <source>
        <strain evidence="3">DM20194951</strain>
    </source>
</reference>
<organism evidence="2 3">
    <name type="scientific">Fundicoccus culcitae</name>
    <dbReference type="NCBI Taxonomy" id="2969821"/>
    <lineage>
        <taxon>Bacteria</taxon>
        <taxon>Bacillati</taxon>
        <taxon>Bacillota</taxon>
        <taxon>Bacilli</taxon>
        <taxon>Lactobacillales</taxon>
        <taxon>Aerococcaceae</taxon>
        <taxon>Fundicoccus</taxon>
    </lineage>
</organism>